<reference evidence="6" key="1">
    <citation type="submission" date="2022-03" db="EMBL/GenBank/DDBJ databases">
        <authorList>
            <person name="Martin C."/>
        </authorList>
    </citation>
    <scope>NUCLEOTIDE SEQUENCE</scope>
</reference>
<evidence type="ECO:0000256" key="1">
    <source>
        <dbReference type="ARBA" id="ARBA00022574"/>
    </source>
</evidence>
<feature type="region of interest" description="Disordered" evidence="5">
    <location>
        <begin position="321"/>
        <end position="377"/>
    </location>
</feature>
<sequence>MFKNFEINMEIVVGTYDEVLLGYKLIKSDEDVYELQQTFTDKSHSGCIKCVAAASNGTLASGSTDETIRIFNLKSNVELGSLLHHEGTISSLQFYKNSHMFSCSEDGSICIWSLKNWECLKTLRGHKGFVNAVSFHPSGKLALSVGQDKTLKTWNLVTGRAAFTTNIKQVGDGVVWSQDGDRYAVICDKKLDVYNTETAKVCCSMQAPGRIYAALFLTSQEIVYTGEGGIVYIHNISENREIKQIDTKTNRVRGLCCVRKKPGHSERSHLVTASSDGYIKVYNLDTDKVDQSDCELIVEHDTKFRLTCLTAIDIETSIGTSKVKEEQSEEETEAVQETNDDSNGERTTKKKNKKKRKKIQKSAETMPENKTKKTKTR</sequence>
<dbReference type="InterPro" id="IPR001680">
    <property type="entry name" value="WD40_rpt"/>
</dbReference>
<name>A0A8S4N1P0_OWEFU</name>
<dbReference type="Proteomes" id="UP000749559">
    <property type="component" value="Unassembled WGS sequence"/>
</dbReference>
<dbReference type="InterPro" id="IPR019775">
    <property type="entry name" value="WD40_repeat_CS"/>
</dbReference>
<evidence type="ECO:0000256" key="2">
    <source>
        <dbReference type="ARBA" id="ARBA00022737"/>
    </source>
</evidence>
<gene>
    <name evidence="6" type="ORF">OFUS_LOCUS2376</name>
</gene>
<keyword evidence="7" id="KW-1185">Reference proteome</keyword>
<dbReference type="InterPro" id="IPR051959">
    <property type="entry name" value="PAK1-Kinase_Regulator"/>
</dbReference>
<feature type="compositionally biased region" description="Basic residues" evidence="5">
    <location>
        <begin position="348"/>
        <end position="360"/>
    </location>
</feature>
<dbReference type="CDD" id="cd00200">
    <property type="entry name" value="WD40"/>
    <property type="match status" value="1"/>
</dbReference>
<dbReference type="Gene3D" id="2.130.10.10">
    <property type="entry name" value="YVTN repeat-like/Quinoprotein amine dehydrogenase"/>
    <property type="match status" value="2"/>
</dbReference>
<dbReference type="InterPro" id="IPR015943">
    <property type="entry name" value="WD40/YVTN_repeat-like_dom_sf"/>
</dbReference>
<dbReference type="SUPFAM" id="SSF50978">
    <property type="entry name" value="WD40 repeat-like"/>
    <property type="match status" value="1"/>
</dbReference>
<keyword evidence="1 4" id="KW-0853">WD repeat</keyword>
<dbReference type="EMBL" id="CAIIXF020000001">
    <property type="protein sequence ID" value="CAH1775017.1"/>
    <property type="molecule type" value="Genomic_DNA"/>
</dbReference>
<evidence type="ECO:0008006" key="8">
    <source>
        <dbReference type="Google" id="ProtNLM"/>
    </source>
</evidence>
<dbReference type="AlphaFoldDB" id="A0A8S4N1P0"/>
<accession>A0A8S4N1P0</accession>
<dbReference type="SMART" id="SM00320">
    <property type="entry name" value="WD40"/>
    <property type="match status" value="4"/>
</dbReference>
<feature type="repeat" description="WD" evidence="4">
    <location>
        <begin position="123"/>
        <end position="164"/>
    </location>
</feature>
<protein>
    <recommendedName>
        <fullName evidence="8">P21-activated protein kinase-interacting protein 1-like</fullName>
    </recommendedName>
</protein>
<comment type="function">
    <text evidence="3">Negatively regulates the PAK1 kinase. PAK1 is a member of the PAK kinase family, which has been shown to play a positive role in the regulation of signaling pathways involving MAPK8 and RELA. PAK1 exists as an inactive homodimer, which is activated by binding of small GTPases such as CDC42 to an N-terminal regulatory domain. PAK1IP1 also binds to the N-terminus of PAK1, and inhibits the specific activation of PAK1 by CDC42. May be involved in ribosomal large subunit assembly.</text>
</comment>
<dbReference type="PROSITE" id="PS00678">
    <property type="entry name" value="WD_REPEATS_1"/>
    <property type="match status" value="1"/>
</dbReference>
<dbReference type="Pfam" id="PF00400">
    <property type="entry name" value="WD40"/>
    <property type="match status" value="3"/>
</dbReference>
<evidence type="ECO:0000256" key="5">
    <source>
        <dbReference type="SAM" id="MobiDB-lite"/>
    </source>
</evidence>
<feature type="compositionally biased region" description="Acidic residues" evidence="5">
    <location>
        <begin position="327"/>
        <end position="342"/>
    </location>
</feature>
<dbReference type="PANTHER" id="PTHR44675:SF1">
    <property type="entry name" value="P21-ACTIVATED PROTEIN KINASE-INTERACTING PROTEIN 1"/>
    <property type="match status" value="1"/>
</dbReference>
<dbReference type="InterPro" id="IPR036322">
    <property type="entry name" value="WD40_repeat_dom_sf"/>
</dbReference>
<dbReference type="PANTHER" id="PTHR44675">
    <property type="entry name" value="PAK1 INTERACTING PROTEIN 1"/>
    <property type="match status" value="1"/>
</dbReference>
<proteinExistence type="predicted"/>
<comment type="caution">
    <text evidence="6">The sequence shown here is derived from an EMBL/GenBank/DDBJ whole genome shotgun (WGS) entry which is preliminary data.</text>
</comment>
<evidence type="ECO:0000256" key="3">
    <source>
        <dbReference type="ARBA" id="ARBA00045213"/>
    </source>
</evidence>
<organism evidence="6 7">
    <name type="scientific">Owenia fusiformis</name>
    <name type="common">Polychaete worm</name>
    <dbReference type="NCBI Taxonomy" id="6347"/>
    <lineage>
        <taxon>Eukaryota</taxon>
        <taxon>Metazoa</taxon>
        <taxon>Spiralia</taxon>
        <taxon>Lophotrochozoa</taxon>
        <taxon>Annelida</taxon>
        <taxon>Polychaeta</taxon>
        <taxon>Sedentaria</taxon>
        <taxon>Canalipalpata</taxon>
        <taxon>Sabellida</taxon>
        <taxon>Oweniida</taxon>
        <taxon>Oweniidae</taxon>
        <taxon>Owenia</taxon>
    </lineage>
</organism>
<dbReference type="PROSITE" id="PS50294">
    <property type="entry name" value="WD_REPEATS_REGION"/>
    <property type="match status" value="1"/>
</dbReference>
<evidence type="ECO:0000313" key="6">
    <source>
        <dbReference type="EMBL" id="CAH1775017.1"/>
    </source>
</evidence>
<feature type="repeat" description="WD" evidence="4">
    <location>
        <begin position="82"/>
        <end position="122"/>
    </location>
</feature>
<dbReference type="OrthoDB" id="308449at2759"/>
<evidence type="ECO:0000313" key="7">
    <source>
        <dbReference type="Proteomes" id="UP000749559"/>
    </source>
</evidence>
<evidence type="ECO:0000256" key="4">
    <source>
        <dbReference type="PROSITE-ProRule" id="PRU00221"/>
    </source>
</evidence>
<keyword evidence="2" id="KW-0677">Repeat</keyword>
<dbReference type="PROSITE" id="PS50082">
    <property type="entry name" value="WD_REPEATS_2"/>
    <property type="match status" value="2"/>
</dbReference>